<dbReference type="PANTHER" id="PTHR43051:SF1">
    <property type="entry name" value="POLYNUCLEOTIDE ADENYLYLTRANSFERASE FAMILY PROTEIN"/>
    <property type="match status" value="1"/>
</dbReference>
<dbReference type="Gene3D" id="1.10.3090.10">
    <property type="entry name" value="cca-adding enzyme, domain 2"/>
    <property type="match status" value="1"/>
</dbReference>
<evidence type="ECO:0000256" key="3">
    <source>
        <dbReference type="ARBA" id="ARBA00022741"/>
    </source>
</evidence>
<dbReference type="EMBL" id="JAUJYO010000015">
    <property type="protein sequence ID" value="KAK1296277.1"/>
    <property type="molecule type" value="Genomic_DNA"/>
</dbReference>
<keyword evidence="3" id="KW-0547">Nucleotide-binding</keyword>
<evidence type="ECO:0000259" key="6">
    <source>
        <dbReference type="Pfam" id="PF12627"/>
    </source>
</evidence>
<dbReference type="Pfam" id="PF01743">
    <property type="entry name" value="PolyA_pol"/>
    <property type="match status" value="1"/>
</dbReference>
<comment type="similarity">
    <text evidence="1 4">Belongs to the tRNA nucleotidyltransferase/poly(A) polymerase family.</text>
</comment>
<evidence type="ECO:0000256" key="4">
    <source>
        <dbReference type="RuleBase" id="RU003953"/>
    </source>
</evidence>
<dbReference type="GO" id="GO:0001680">
    <property type="term" value="P:tRNA 3'-terminal CCA addition"/>
    <property type="evidence" value="ECO:0007669"/>
    <property type="project" value="UniProtKB-ARBA"/>
</dbReference>
<proteinExistence type="inferred from homology"/>
<evidence type="ECO:0000259" key="5">
    <source>
        <dbReference type="Pfam" id="PF01743"/>
    </source>
</evidence>
<keyword evidence="8" id="KW-1185">Reference proteome</keyword>
<dbReference type="GO" id="GO:0003723">
    <property type="term" value="F:RNA binding"/>
    <property type="evidence" value="ECO:0007669"/>
    <property type="project" value="UniProtKB-KW"/>
</dbReference>
<evidence type="ECO:0000256" key="1">
    <source>
        <dbReference type="ARBA" id="ARBA00007265"/>
    </source>
</evidence>
<gene>
    <name evidence="7" type="ORF">QJS10_CPB15g00242</name>
</gene>
<dbReference type="GO" id="GO:0016779">
    <property type="term" value="F:nucleotidyltransferase activity"/>
    <property type="evidence" value="ECO:0007669"/>
    <property type="project" value="InterPro"/>
</dbReference>
<reference evidence="7" key="1">
    <citation type="journal article" date="2023" name="Nat. Commun.">
        <title>Diploid and tetraploid genomes of Acorus and the evolution of monocots.</title>
        <authorList>
            <person name="Ma L."/>
            <person name="Liu K.W."/>
            <person name="Li Z."/>
            <person name="Hsiao Y.Y."/>
            <person name="Qi Y."/>
            <person name="Fu T."/>
            <person name="Tang G.D."/>
            <person name="Zhang D."/>
            <person name="Sun W.H."/>
            <person name="Liu D.K."/>
            <person name="Li Y."/>
            <person name="Chen G.Z."/>
            <person name="Liu X.D."/>
            <person name="Liao X.Y."/>
            <person name="Jiang Y.T."/>
            <person name="Yu X."/>
            <person name="Hao Y."/>
            <person name="Huang J."/>
            <person name="Zhao X.W."/>
            <person name="Ke S."/>
            <person name="Chen Y.Y."/>
            <person name="Wu W.L."/>
            <person name="Hsu J.L."/>
            <person name="Lin Y.F."/>
            <person name="Huang M.D."/>
            <person name="Li C.Y."/>
            <person name="Huang L."/>
            <person name="Wang Z.W."/>
            <person name="Zhao X."/>
            <person name="Zhong W.Y."/>
            <person name="Peng D.H."/>
            <person name="Ahmad S."/>
            <person name="Lan S."/>
            <person name="Zhang J.S."/>
            <person name="Tsai W.C."/>
            <person name="Van de Peer Y."/>
            <person name="Liu Z.J."/>
        </authorList>
    </citation>
    <scope>NUCLEOTIDE SEQUENCE</scope>
    <source>
        <strain evidence="7">CP</strain>
    </source>
</reference>
<protein>
    <submittedName>
        <fullName evidence="7">Uncharacterized protein</fullName>
    </submittedName>
</protein>
<dbReference type="InterPro" id="IPR043519">
    <property type="entry name" value="NT_sf"/>
</dbReference>
<dbReference type="PANTHER" id="PTHR43051">
    <property type="entry name" value="POLYNUCLEOTIDE ADENYLYLTRANSFERASE FAMILY PROTEIN"/>
    <property type="match status" value="1"/>
</dbReference>
<dbReference type="GO" id="GO:0000166">
    <property type="term" value="F:nucleotide binding"/>
    <property type="evidence" value="ECO:0007669"/>
    <property type="project" value="UniProtKB-KW"/>
</dbReference>
<dbReference type="Proteomes" id="UP001180020">
    <property type="component" value="Unassembled WGS sequence"/>
</dbReference>
<sequence length="310" mass="34535">MSIFHRTKSSISRSLSHRFETLTSVLLRKPGRPFSGEAVIVNDEMDSVVGEPKEGCVDVSKWKAVNALDFGVRRSDIPPFSWTVIDTLRKKGFDAYLVGGCVRDLLLKKIPKDFDVVTTANLKQVFRQARLLVKKVFSRSMIVGKKFPICHVRVQGFLVEVSSFDTSQSIAKENGTKFLDTPSGCNKKDIVRWRDCMLRDFTINGAANVLRGIRIAARLGLEISEETAAAIKLLAPSVSSIVKVRLIMEMNYMMAYGAAVSSINLLQKYKVLDILLPIQATYLAQQAKKNFSQNSTMLMNVSCCPALDCK</sequence>
<evidence type="ECO:0000256" key="2">
    <source>
        <dbReference type="ARBA" id="ARBA00022679"/>
    </source>
</evidence>
<dbReference type="SUPFAM" id="SSF81891">
    <property type="entry name" value="Poly A polymerase C-terminal region-like"/>
    <property type="match status" value="1"/>
</dbReference>
<name>A0AAV9D518_ACOCL</name>
<reference evidence="7" key="2">
    <citation type="submission" date="2023-06" db="EMBL/GenBank/DDBJ databases">
        <authorList>
            <person name="Ma L."/>
            <person name="Liu K.-W."/>
            <person name="Li Z."/>
            <person name="Hsiao Y.-Y."/>
            <person name="Qi Y."/>
            <person name="Fu T."/>
            <person name="Tang G."/>
            <person name="Zhang D."/>
            <person name="Sun W.-H."/>
            <person name="Liu D.-K."/>
            <person name="Li Y."/>
            <person name="Chen G.-Z."/>
            <person name="Liu X.-D."/>
            <person name="Liao X.-Y."/>
            <person name="Jiang Y.-T."/>
            <person name="Yu X."/>
            <person name="Hao Y."/>
            <person name="Huang J."/>
            <person name="Zhao X.-W."/>
            <person name="Ke S."/>
            <person name="Chen Y.-Y."/>
            <person name="Wu W.-L."/>
            <person name="Hsu J.-L."/>
            <person name="Lin Y.-F."/>
            <person name="Huang M.-D."/>
            <person name="Li C.-Y."/>
            <person name="Huang L."/>
            <person name="Wang Z.-W."/>
            <person name="Zhao X."/>
            <person name="Zhong W.-Y."/>
            <person name="Peng D.-H."/>
            <person name="Ahmad S."/>
            <person name="Lan S."/>
            <person name="Zhang J.-S."/>
            <person name="Tsai W.-C."/>
            <person name="Van De Peer Y."/>
            <person name="Liu Z.-J."/>
        </authorList>
    </citation>
    <scope>NUCLEOTIDE SEQUENCE</scope>
    <source>
        <strain evidence="7">CP</strain>
        <tissue evidence="7">Leaves</tissue>
    </source>
</reference>
<keyword evidence="2 4" id="KW-0808">Transferase</keyword>
<evidence type="ECO:0000313" key="8">
    <source>
        <dbReference type="Proteomes" id="UP001180020"/>
    </source>
</evidence>
<feature type="domain" description="Poly A polymerase head" evidence="5">
    <location>
        <begin position="95"/>
        <end position="205"/>
    </location>
</feature>
<dbReference type="Gene3D" id="3.30.460.10">
    <property type="entry name" value="Beta Polymerase, domain 2"/>
    <property type="match status" value="1"/>
</dbReference>
<evidence type="ECO:0000313" key="7">
    <source>
        <dbReference type="EMBL" id="KAK1296277.1"/>
    </source>
</evidence>
<dbReference type="InterPro" id="IPR002646">
    <property type="entry name" value="PolA_pol_head_dom"/>
</dbReference>
<keyword evidence="4" id="KW-0694">RNA-binding</keyword>
<dbReference type="AlphaFoldDB" id="A0AAV9D518"/>
<dbReference type="InterPro" id="IPR052191">
    <property type="entry name" value="tRNA_ntf/polyA_polymerase_I"/>
</dbReference>
<accession>A0AAV9D518</accession>
<dbReference type="Pfam" id="PF12627">
    <property type="entry name" value="PolyA_pol_RNAbd"/>
    <property type="match status" value="1"/>
</dbReference>
<dbReference type="InterPro" id="IPR032828">
    <property type="entry name" value="PolyA_RNA-bd"/>
</dbReference>
<comment type="caution">
    <text evidence="7">The sequence shown here is derived from an EMBL/GenBank/DDBJ whole genome shotgun (WGS) entry which is preliminary data.</text>
</comment>
<dbReference type="SUPFAM" id="SSF81301">
    <property type="entry name" value="Nucleotidyltransferase"/>
    <property type="match status" value="1"/>
</dbReference>
<organism evidence="7 8">
    <name type="scientific">Acorus calamus</name>
    <name type="common">Sweet flag</name>
    <dbReference type="NCBI Taxonomy" id="4465"/>
    <lineage>
        <taxon>Eukaryota</taxon>
        <taxon>Viridiplantae</taxon>
        <taxon>Streptophyta</taxon>
        <taxon>Embryophyta</taxon>
        <taxon>Tracheophyta</taxon>
        <taxon>Spermatophyta</taxon>
        <taxon>Magnoliopsida</taxon>
        <taxon>Liliopsida</taxon>
        <taxon>Acoraceae</taxon>
        <taxon>Acorus</taxon>
    </lineage>
</organism>
<feature type="domain" description="tRNA nucleotidyltransferase/poly(A) polymerase RNA and SrmB- binding" evidence="6">
    <location>
        <begin position="220"/>
        <end position="281"/>
    </location>
</feature>